<evidence type="ECO:0000313" key="3">
    <source>
        <dbReference type="Proteomes" id="UP000295733"/>
    </source>
</evidence>
<dbReference type="RefSeq" id="WP_165919014.1">
    <property type="nucleotide sequence ID" value="NZ_NRRP01000031.1"/>
</dbReference>
<comment type="caution">
    <text evidence="2">The sequence shown here is derived from an EMBL/GenBank/DDBJ whole genome shotgun (WGS) entry which is preliminary data.</text>
</comment>
<protein>
    <recommendedName>
        <fullName evidence="4">Lipoprotein</fullName>
    </recommendedName>
</protein>
<reference evidence="2 3" key="1">
    <citation type="submission" date="2019-03" db="EMBL/GenBank/DDBJ databases">
        <title>Genomic Encyclopedia of Type Strains, Phase IV (KMG-IV): sequencing the most valuable type-strain genomes for metagenomic binning, comparative biology and taxonomic classification.</title>
        <authorList>
            <person name="Goeker M."/>
        </authorList>
    </citation>
    <scope>NUCLEOTIDE SEQUENCE [LARGE SCALE GENOMIC DNA]</scope>
    <source>
        <strain evidence="2 3">DSM 2781</strain>
    </source>
</reference>
<dbReference type="Proteomes" id="UP000295733">
    <property type="component" value="Unassembled WGS sequence"/>
</dbReference>
<evidence type="ECO:0008006" key="4">
    <source>
        <dbReference type="Google" id="ProtNLM"/>
    </source>
</evidence>
<name>A0A4R2NJC5_RHOAD</name>
<evidence type="ECO:0000256" key="1">
    <source>
        <dbReference type="SAM" id="SignalP"/>
    </source>
</evidence>
<feature type="signal peptide" evidence="1">
    <location>
        <begin position="1"/>
        <end position="24"/>
    </location>
</feature>
<feature type="chain" id="PRO_5020259560" description="Lipoprotein" evidence="1">
    <location>
        <begin position="25"/>
        <end position="49"/>
    </location>
</feature>
<organism evidence="2 3">
    <name type="scientific">Rhodovulum adriaticum</name>
    <name type="common">Rhodopseudomonas adriatica</name>
    <dbReference type="NCBI Taxonomy" id="35804"/>
    <lineage>
        <taxon>Bacteria</taxon>
        <taxon>Pseudomonadati</taxon>
        <taxon>Pseudomonadota</taxon>
        <taxon>Alphaproteobacteria</taxon>
        <taxon>Rhodobacterales</taxon>
        <taxon>Paracoccaceae</taxon>
        <taxon>Rhodovulum</taxon>
    </lineage>
</organism>
<accession>A0A4R2NJC5</accession>
<dbReference type="PROSITE" id="PS51257">
    <property type="entry name" value="PROKAR_LIPOPROTEIN"/>
    <property type="match status" value="1"/>
</dbReference>
<dbReference type="EMBL" id="SLXL01000012">
    <property type="protein sequence ID" value="TCP21224.1"/>
    <property type="molecule type" value="Genomic_DNA"/>
</dbReference>
<dbReference type="AlphaFoldDB" id="A0A4R2NJC5"/>
<proteinExistence type="predicted"/>
<evidence type="ECO:0000313" key="2">
    <source>
        <dbReference type="EMBL" id="TCP21224.1"/>
    </source>
</evidence>
<sequence length="49" mass="5020">MTRSKKVRGLILGFGVVALLAACAQEPVSECEPGVSEISEMGTVTPPGC</sequence>
<keyword evidence="3" id="KW-1185">Reference proteome</keyword>
<gene>
    <name evidence="2" type="ORF">EV656_11240</name>
</gene>
<keyword evidence="1" id="KW-0732">Signal</keyword>